<dbReference type="PANTHER" id="PTHR34315:SF4">
    <property type="entry name" value="INTRADIOL RING-CLEAVAGE DIOXYGENASES DOMAIN-CONTAINING PROTEIN"/>
    <property type="match status" value="1"/>
</dbReference>
<evidence type="ECO:0000313" key="3">
    <source>
        <dbReference type="Proteomes" id="UP001295794"/>
    </source>
</evidence>
<keyword evidence="1" id="KW-0732">Signal</keyword>
<dbReference type="Gene3D" id="2.60.130.10">
    <property type="entry name" value="Aromatic compound dioxygenase"/>
    <property type="match status" value="1"/>
</dbReference>
<dbReference type="Proteomes" id="UP001295794">
    <property type="component" value="Unassembled WGS sequence"/>
</dbReference>
<evidence type="ECO:0000313" key="2">
    <source>
        <dbReference type="EMBL" id="CAK5268386.1"/>
    </source>
</evidence>
<organism evidence="2 3">
    <name type="scientific">Mycena citricolor</name>
    <dbReference type="NCBI Taxonomy" id="2018698"/>
    <lineage>
        <taxon>Eukaryota</taxon>
        <taxon>Fungi</taxon>
        <taxon>Dikarya</taxon>
        <taxon>Basidiomycota</taxon>
        <taxon>Agaricomycotina</taxon>
        <taxon>Agaricomycetes</taxon>
        <taxon>Agaricomycetidae</taxon>
        <taxon>Agaricales</taxon>
        <taxon>Marasmiineae</taxon>
        <taxon>Mycenaceae</taxon>
        <taxon>Mycena</taxon>
    </lineage>
</organism>
<keyword evidence="3" id="KW-1185">Reference proteome</keyword>
<dbReference type="GO" id="GO:0005506">
    <property type="term" value="F:iron ion binding"/>
    <property type="evidence" value="ECO:0007669"/>
    <property type="project" value="InterPro"/>
</dbReference>
<evidence type="ECO:0008006" key="4">
    <source>
        <dbReference type="Google" id="ProtNLM"/>
    </source>
</evidence>
<dbReference type="GO" id="GO:0016702">
    <property type="term" value="F:oxidoreductase activity, acting on single donors with incorporation of molecular oxygen, incorporation of two atoms of oxygen"/>
    <property type="evidence" value="ECO:0007669"/>
    <property type="project" value="InterPro"/>
</dbReference>
<comment type="caution">
    <text evidence="2">The sequence shown here is derived from an EMBL/GenBank/DDBJ whole genome shotgun (WGS) entry which is preliminary data.</text>
</comment>
<dbReference type="EMBL" id="CAVNYO010000138">
    <property type="protein sequence ID" value="CAK5268386.1"/>
    <property type="molecule type" value="Genomic_DNA"/>
</dbReference>
<reference evidence="2" key="1">
    <citation type="submission" date="2023-11" db="EMBL/GenBank/DDBJ databases">
        <authorList>
            <person name="De Vega J J."/>
            <person name="De Vega J J."/>
        </authorList>
    </citation>
    <scope>NUCLEOTIDE SEQUENCE</scope>
</reference>
<feature type="chain" id="PRO_5042068436" description="Aromatic compound dioxygenase" evidence="1">
    <location>
        <begin position="16"/>
        <end position="341"/>
    </location>
</feature>
<proteinExistence type="predicted"/>
<dbReference type="SUPFAM" id="SSF49482">
    <property type="entry name" value="Aromatic compound dioxygenase"/>
    <property type="match status" value="1"/>
</dbReference>
<dbReference type="InterPro" id="IPR015889">
    <property type="entry name" value="Intradiol_dOase_core"/>
</dbReference>
<gene>
    <name evidence="2" type="ORF">MYCIT1_LOCUS11568</name>
</gene>
<dbReference type="AlphaFoldDB" id="A0AAD2H385"/>
<dbReference type="PANTHER" id="PTHR34315">
    <property type="match status" value="1"/>
</dbReference>
<feature type="signal peptide" evidence="1">
    <location>
        <begin position="1"/>
        <end position="15"/>
    </location>
</feature>
<protein>
    <recommendedName>
        <fullName evidence="4">Aromatic compound dioxygenase</fullName>
    </recommendedName>
</protein>
<accession>A0AAD2H385</accession>
<name>A0AAD2H385_9AGAR</name>
<evidence type="ECO:0000256" key="1">
    <source>
        <dbReference type="SAM" id="SignalP"/>
    </source>
</evidence>
<sequence>MHLLTVLSLIAVAVAHKQATTAQEKAVESSLRDAALLCAPAVGFYTAGRKRAFARKALASSAGYPTGIDDYALLFAQDSLHIGSSDESSLSCQAVEDKDVQNNTCILTPEVTSGPYYHVQGHPIRQNIAEMQDGLLLLLDIGVIDVETCQPVPDVLVDIWLANATGSYSGHPDPVGSSNYSGIPGAIPRTQPAETWLRGAWATDQNALERNAPSAIFPGYYQDRATHVHVKVFPEWTVVHENGMFAPGRLAHVGQFFFEDDVNVVVDKMHPYTDNPIRNTLGRTRNWDDSFHIFEDASRNGYNPVFKTHLLGSVISQGLVAYITMGVNMSASHTNSLLDVM</sequence>